<dbReference type="PANTHER" id="PTHR28125">
    <property type="entry name" value="MEIOTIC EXPRESSION UP-REGULATED PROTEIN 26"/>
    <property type="match status" value="1"/>
</dbReference>
<dbReference type="InterPro" id="IPR028012">
    <property type="entry name" value="Rua1_C"/>
</dbReference>
<feature type="domain" description="Transcription regulator Rua1 C-terminal" evidence="2">
    <location>
        <begin position="36"/>
        <end position="96"/>
    </location>
</feature>
<feature type="region of interest" description="Disordered" evidence="1">
    <location>
        <begin position="1"/>
        <end position="28"/>
    </location>
</feature>
<evidence type="ECO:0000259" key="2">
    <source>
        <dbReference type="Pfam" id="PF14616"/>
    </source>
</evidence>
<organism evidence="3 4">
    <name type="scientific">Catenaria anguillulae PL171</name>
    <dbReference type="NCBI Taxonomy" id="765915"/>
    <lineage>
        <taxon>Eukaryota</taxon>
        <taxon>Fungi</taxon>
        <taxon>Fungi incertae sedis</taxon>
        <taxon>Blastocladiomycota</taxon>
        <taxon>Blastocladiomycetes</taxon>
        <taxon>Blastocladiales</taxon>
        <taxon>Catenariaceae</taxon>
        <taxon>Catenaria</taxon>
    </lineage>
</organism>
<gene>
    <name evidence="3" type="ORF">BCR44DRAFT_32067</name>
</gene>
<dbReference type="AlphaFoldDB" id="A0A1Y2HKH1"/>
<name>A0A1Y2HKH1_9FUNG</name>
<evidence type="ECO:0000313" key="3">
    <source>
        <dbReference type="EMBL" id="ORZ35118.1"/>
    </source>
</evidence>
<evidence type="ECO:0000256" key="1">
    <source>
        <dbReference type="SAM" id="MobiDB-lite"/>
    </source>
</evidence>
<dbReference type="Pfam" id="PF14616">
    <property type="entry name" value="Rua1_C"/>
    <property type="match status" value="1"/>
</dbReference>
<sequence>MASEGFDTVSGVTSIATGGEDKEDAVATAQKPRFEGDLYTPRIVRGCGRDREAKCHICDTDKWLNLKTSAYWYHMQYYHGISSASGLPFFQPSAHRWTVSLAPSTATAANGAASNGSSSAPARLTTKTRKASPHAKAHPSLPTLPSLASPPGVAQHVSTYSPIMLPSNPLVPFLGPLPNPHLSPLAPHQPRIRTSVAIEESVLCPHCNEWIVLSTVRRPSRYDLLAHIMAAAGMPNADIRDGLFPSEIAAARDVSVVLNEPPLGFVPTNCRGTGGSSVWFRHAGRCIVNEDKA</sequence>
<keyword evidence="4" id="KW-1185">Reference proteome</keyword>
<protein>
    <recommendedName>
        <fullName evidence="2">Transcription regulator Rua1 C-terminal domain-containing protein</fullName>
    </recommendedName>
</protein>
<dbReference type="PANTHER" id="PTHR28125:SF2">
    <property type="entry name" value="MEIOTIC EXPRESSION UP-REGULATED PROTEIN 26"/>
    <property type="match status" value="1"/>
</dbReference>
<reference evidence="3 4" key="1">
    <citation type="submission" date="2016-07" db="EMBL/GenBank/DDBJ databases">
        <title>Pervasive Adenine N6-methylation of Active Genes in Fungi.</title>
        <authorList>
            <consortium name="DOE Joint Genome Institute"/>
            <person name="Mondo S.J."/>
            <person name="Dannebaum R.O."/>
            <person name="Kuo R.C."/>
            <person name="Labutti K."/>
            <person name="Haridas S."/>
            <person name="Kuo A."/>
            <person name="Salamov A."/>
            <person name="Ahrendt S.R."/>
            <person name="Lipzen A."/>
            <person name="Sullivan W."/>
            <person name="Andreopoulos W.B."/>
            <person name="Clum A."/>
            <person name="Lindquist E."/>
            <person name="Daum C."/>
            <person name="Ramamoorthy G.K."/>
            <person name="Gryganskyi A."/>
            <person name="Culley D."/>
            <person name="Magnuson J.K."/>
            <person name="James T.Y."/>
            <person name="O'Malley M.A."/>
            <person name="Stajich J.E."/>
            <person name="Spatafora J.W."/>
            <person name="Visel A."/>
            <person name="Grigoriev I.V."/>
        </authorList>
    </citation>
    <scope>NUCLEOTIDE SEQUENCE [LARGE SCALE GENOMIC DNA]</scope>
    <source>
        <strain evidence="3 4">PL171</strain>
    </source>
</reference>
<accession>A0A1Y2HKH1</accession>
<dbReference type="EMBL" id="MCFL01000024">
    <property type="protein sequence ID" value="ORZ35118.1"/>
    <property type="molecule type" value="Genomic_DNA"/>
</dbReference>
<dbReference type="STRING" id="765915.A0A1Y2HKH1"/>
<evidence type="ECO:0000313" key="4">
    <source>
        <dbReference type="Proteomes" id="UP000193411"/>
    </source>
</evidence>
<feature type="compositionally biased region" description="Basic residues" evidence="1">
    <location>
        <begin position="126"/>
        <end position="137"/>
    </location>
</feature>
<proteinExistence type="predicted"/>
<feature type="region of interest" description="Disordered" evidence="1">
    <location>
        <begin position="108"/>
        <end position="147"/>
    </location>
</feature>
<dbReference type="OrthoDB" id="5595379at2759"/>
<dbReference type="Proteomes" id="UP000193411">
    <property type="component" value="Unassembled WGS sequence"/>
</dbReference>
<feature type="compositionally biased region" description="Low complexity" evidence="1">
    <location>
        <begin position="108"/>
        <end position="122"/>
    </location>
</feature>
<comment type="caution">
    <text evidence="3">The sequence shown here is derived from an EMBL/GenBank/DDBJ whole genome shotgun (WGS) entry which is preliminary data.</text>
</comment>